<dbReference type="InterPro" id="IPR029028">
    <property type="entry name" value="Alpha/beta_knot_MTases"/>
</dbReference>
<accession>A0A098LNJ6</accession>
<dbReference type="SUPFAM" id="SSF75217">
    <property type="entry name" value="alpha/beta knot"/>
    <property type="match status" value="1"/>
</dbReference>
<dbReference type="InterPro" id="IPR029064">
    <property type="entry name" value="Ribosomal_eL30-like_sf"/>
</dbReference>
<dbReference type="EMBL" id="BBLT01000015">
    <property type="protein sequence ID" value="GAL87688.1"/>
    <property type="molecule type" value="Genomic_DNA"/>
</dbReference>
<comment type="caution">
    <text evidence="4">The sequence shown here is derived from an EMBL/GenBank/DDBJ whole genome shotgun (WGS) entry which is preliminary data.</text>
</comment>
<dbReference type="Pfam" id="PF00588">
    <property type="entry name" value="SpoU_methylase"/>
    <property type="match status" value="1"/>
</dbReference>
<dbReference type="PANTHER" id="PTHR43191">
    <property type="entry name" value="RRNA METHYLTRANSFERASE 3"/>
    <property type="match status" value="1"/>
</dbReference>
<name>A0A098LNJ6_9BACT</name>
<evidence type="ECO:0000313" key="5">
    <source>
        <dbReference type="Proteomes" id="UP000030185"/>
    </source>
</evidence>
<dbReference type="Proteomes" id="UP000030185">
    <property type="component" value="Unassembled WGS sequence"/>
</dbReference>
<dbReference type="eggNOG" id="COG0566">
    <property type="taxonomic scope" value="Bacteria"/>
</dbReference>
<gene>
    <name evidence="4" type="ORF">MYP_4919</name>
</gene>
<evidence type="ECO:0000313" key="4">
    <source>
        <dbReference type="EMBL" id="GAL87688.1"/>
    </source>
</evidence>
<dbReference type="AlphaFoldDB" id="A0A098LNJ6"/>
<organism evidence="4 5">
    <name type="scientific">Sporocytophaga myxococcoides</name>
    <dbReference type="NCBI Taxonomy" id="153721"/>
    <lineage>
        <taxon>Bacteria</taxon>
        <taxon>Pseudomonadati</taxon>
        <taxon>Bacteroidota</taxon>
        <taxon>Cytophagia</taxon>
        <taxon>Cytophagales</taxon>
        <taxon>Cytophagaceae</taxon>
        <taxon>Sporocytophaga</taxon>
    </lineage>
</organism>
<dbReference type="STRING" id="153721.MYP_4919"/>
<keyword evidence="1" id="KW-0489">Methyltransferase</keyword>
<dbReference type="Gene3D" id="3.40.1280.10">
    <property type="match status" value="1"/>
</dbReference>
<dbReference type="InterPro" id="IPR029026">
    <property type="entry name" value="tRNA_m1G_MTases_N"/>
</dbReference>
<feature type="domain" description="tRNA/rRNA methyltransferase SpoU type" evidence="3">
    <location>
        <begin position="83"/>
        <end position="220"/>
    </location>
</feature>
<dbReference type="GO" id="GO:0032259">
    <property type="term" value="P:methylation"/>
    <property type="evidence" value="ECO:0007669"/>
    <property type="project" value="UniProtKB-KW"/>
</dbReference>
<dbReference type="GO" id="GO:0008173">
    <property type="term" value="F:RNA methyltransferase activity"/>
    <property type="evidence" value="ECO:0007669"/>
    <property type="project" value="InterPro"/>
</dbReference>
<dbReference type="InterPro" id="IPR001537">
    <property type="entry name" value="SpoU_MeTrfase"/>
</dbReference>
<sequence length="228" mass="25532">MFLVEGAINVKELLDSDFKIEHLFVTRHFFEENEVILKSSCVDYEYADEKELSEAGTLESNNAALAIVKMKEERPLNANKGEFILVLDEVRDPGNLGTLIRIADWYGISKIICSEQCAERYNPKVISATKGSFIRVDMYYCNLQIYLKELNNAGVKVFGAFLNGDNIHKINFPETGAILLGNEASGINKELEEYVTDKITIPRFGGAESLNVAVASAVILDNVRRRKS</sequence>
<proteinExistence type="predicted"/>
<dbReference type="GO" id="GO:0006396">
    <property type="term" value="P:RNA processing"/>
    <property type="evidence" value="ECO:0007669"/>
    <property type="project" value="InterPro"/>
</dbReference>
<evidence type="ECO:0000259" key="3">
    <source>
        <dbReference type="Pfam" id="PF00588"/>
    </source>
</evidence>
<evidence type="ECO:0000256" key="2">
    <source>
        <dbReference type="ARBA" id="ARBA00022679"/>
    </source>
</evidence>
<evidence type="ECO:0000256" key="1">
    <source>
        <dbReference type="ARBA" id="ARBA00022603"/>
    </source>
</evidence>
<keyword evidence="5" id="KW-1185">Reference proteome</keyword>
<keyword evidence="2" id="KW-0808">Transferase</keyword>
<dbReference type="SUPFAM" id="SSF55315">
    <property type="entry name" value="L30e-like"/>
    <property type="match status" value="1"/>
</dbReference>
<dbReference type="InterPro" id="IPR051259">
    <property type="entry name" value="rRNA_Methyltransferase"/>
</dbReference>
<dbReference type="GO" id="GO:0003723">
    <property type="term" value="F:RNA binding"/>
    <property type="evidence" value="ECO:0007669"/>
    <property type="project" value="InterPro"/>
</dbReference>
<reference evidence="4 5" key="1">
    <citation type="submission" date="2014-09" db="EMBL/GenBank/DDBJ databases">
        <title>Sporocytophaga myxococcoides PG-01 genome sequencing.</title>
        <authorList>
            <person name="Liu L."/>
            <person name="Gao P.J."/>
            <person name="Chen G.J."/>
            <person name="Wang L.S."/>
        </authorList>
    </citation>
    <scope>NUCLEOTIDE SEQUENCE [LARGE SCALE GENOMIC DNA]</scope>
    <source>
        <strain evidence="4 5">PG-01</strain>
    </source>
</reference>
<dbReference type="CDD" id="cd18109">
    <property type="entry name" value="SpoU-like_RNA-MTase"/>
    <property type="match status" value="1"/>
</dbReference>
<dbReference type="PANTHER" id="PTHR43191:SF2">
    <property type="entry name" value="RRNA METHYLTRANSFERASE 3, MITOCHONDRIAL"/>
    <property type="match status" value="1"/>
</dbReference>
<dbReference type="Gene3D" id="3.30.1330.30">
    <property type="match status" value="1"/>
</dbReference>
<protein>
    <recommendedName>
        <fullName evidence="3">tRNA/rRNA methyltransferase SpoU type domain-containing protein</fullName>
    </recommendedName>
</protein>